<protein>
    <submittedName>
        <fullName evidence="1">Uncharacterized protein</fullName>
    </submittedName>
</protein>
<name>A0A1I5SDF4_9PSEU</name>
<gene>
    <name evidence="1" type="ORF">SAMN05421854_106286</name>
</gene>
<evidence type="ECO:0000313" key="2">
    <source>
        <dbReference type="Proteomes" id="UP000199137"/>
    </source>
</evidence>
<dbReference type="AlphaFoldDB" id="A0A1I5SDF4"/>
<sequence length="36" mass="3737">MNAGSGNVKRAGELLKLSRAAHRVATLPSANAMTRS</sequence>
<accession>A0A1I5SDF4</accession>
<proteinExistence type="predicted"/>
<dbReference type="EMBL" id="FOWC01000006">
    <property type="protein sequence ID" value="SFP68749.1"/>
    <property type="molecule type" value="Genomic_DNA"/>
</dbReference>
<reference evidence="1 2" key="1">
    <citation type="submission" date="2016-10" db="EMBL/GenBank/DDBJ databases">
        <authorList>
            <person name="de Groot N.N."/>
        </authorList>
    </citation>
    <scope>NUCLEOTIDE SEQUENCE [LARGE SCALE GENOMIC DNA]</scope>
    <source>
        <strain evidence="1 2">DSM 44637</strain>
    </source>
</reference>
<evidence type="ECO:0000313" key="1">
    <source>
        <dbReference type="EMBL" id="SFP68749.1"/>
    </source>
</evidence>
<organism evidence="1 2">
    <name type="scientific">Amycolatopsis rubida</name>
    <dbReference type="NCBI Taxonomy" id="112413"/>
    <lineage>
        <taxon>Bacteria</taxon>
        <taxon>Bacillati</taxon>
        <taxon>Actinomycetota</taxon>
        <taxon>Actinomycetes</taxon>
        <taxon>Pseudonocardiales</taxon>
        <taxon>Pseudonocardiaceae</taxon>
        <taxon>Amycolatopsis</taxon>
    </lineage>
</organism>
<dbReference type="Proteomes" id="UP000199137">
    <property type="component" value="Unassembled WGS sequence"/>
</dbReference>